<dbReference type="EMBL" id="SACQ01000014">
    <property type="protein sequence ID" value="RVU28300.1"/>
    <property type="molecule type" value="Genomic_DNA"/>
</dbReference>
<dbReference type="InterPro" id="IPR003680">
    <property type="entry name" value="Flavodoxin_fold"/>
</dbReference>
<dbReference type="RefSeq" id="WP_127696203.1">
    <property type="nucleotide sequence ID" value="NZ_SACQ01000014.1"/>
</dbReference>
<evidence type="ECO:0000256" key="1">
    <source>
        <dbReference type="ARBA" id="ARBA00022630"/>
    </source>
</evidence>
<evidence type="ECO:0000256" key="5">
    <source>
        <dbReference type="ARBA" id="ARBA00048542"/>
    </source>
</evidence>
<dbReference type="Gene3D" id="3.40.50.360">
    <property type="match status" value="1"/>
</dbReference>
<sequence length="198" mass="21605">MKTLLHIQTSIFGNDGQSNQIAQSYIQKWQADNPTGAVVERDLISQPLPHMDLAIATALRAPADQRTAADEQVIDLSDTLIAELKQADAIVLGVPMYNFSIPTQLKAYFDLLARAGETFRYTENGPVGLIESKPVLLITTRGGMYKDTASDHQIPFVQQFLGFIGLTDTRVIYAEGLAMGDVGEDSLKTAHDLAKNLA</sequence>
<name>A0A437Q1G7_9GAMM</name>
<comment type="catalytic activity">
    <reaction evidence="5">
        <text>N,N-dimethyl-1,4-phenylenediamine + anthranilate + 2 NAD(+) = 2-(4-dimethylaminophenyl)diazenylbenzoate + 2 NADH + 2 H(+)</text>
        <dbReference type="Rhea" id="RHEA:55872"/>
        <dbReference type="ChEBI" id="CHEBI:15378"/>
        <dbReference type="ChEBI" id="CHEBI:15783"/>
        <dbReference type="ChEBI" id="CHEBI:16567"/>
        <dbReference type="ChEBI" id="CHEBI:57540"/>
        <dbReference type="ChEBI" id="CHEBI:57945"/>
        <dbReference type="ChEBI" id="CHEBI:71579"/>
        <dbReference type="EC" id="1.7.1.17"/>
    </reaction>
    <physiologicalReaction direction="right-to-left" evidence="5">
        <dbReference type="Rhea" id="RHEA:55874"/>
    </physiologicalReaction>
</comment>
<dbReference type="PANTHER" id="PTHR43741">
    <property type="entry name" value="FMN-DEPENDENT NADH-AZOREDUCTASE 1"/>
    <property type="match status" value="1"/>
</dbReference>
<dbReference type="GO" id="GO:0016655">
    <property type="term" value="F:oxidoreductase activity, acting on NAD(P)H, quinone or similar compound as acceptor"/>
    <property type="evidence" value="ECO:0007669"/>
    <property type="project" value="InterPro"/>
</dbReference>
<feature type="domain" description="Flavodoxin-like fold" evidence="7">
    <location>
        <begin position="2"/>
        <end position="191"/>
    </location>
</feature>
<comment type="similarity">
    <text evidence="6">Belongs to the azoreductase type 1 family.</text>
</comment>
<dbReference type="HAMAP" id="MF_01216">
    <property type="entry name" value="Azoreductase_type1"/>
    <property type="match status" value="1"/>
</dbReference>
<comment type="function">
    <text evidence="6">Quinone reductase that provides resistance to thiol-specific stress caused by electrophilic quinones.</text>
</comment>
<dbReference type="InterPro" id="IPR023048">
    <property type="entry name" value="NADH:quinone_OxRdtase_FMN_depd"/>
</dbReference>
<dbReference type="GO" id="GO:0016652">
    <property type="term" value="F:oxidoreductase activity, acting on NAD(P)H as acceptor"/>
    <property type="evidence" value="ECO:0007669"/>
    <property type="project" value="UniProtKB-UniRule"/>
</dbReference>
<dbReference type="Proteomes" id="UP000282818">
    <property type="component" value="Unassembled WGS sequence"/>
</dbReference>
<evidence type="ECO:0000313" key="8">
    <source>
        <dbReference type="EMBL" id="RVU28300.1"/>
    </source>
</evidence>
<dbReference type="InterPro" id="IPR050104">
    <property type="entry name" value="FMN-dep_NADH:Q_OxRdtase_AzoR1"/>
</dbReference>
<feature type="binding site" evidence="6">
    <location>
        <begin position="96"/>
        <end position="99"/>
    </location>
    <ligand>
        <name>FMN</name>
        <dbReference type="ChEBI" id="CHEBI:58210"/>
    </ligand>
</feature>
<dbReference type="PANTHER" id="PTHR43741:SF2">
    <property type="entry name" value="FMN-DEPENDENT NADH:QUINONE OXIDOREDUCTASE"/>
    <property type="match status" value="1"/>
</dbReference>
<comment type="caution">
    <text evidence="8">The sequence shown here is derived from an EMBL/GenBank/DDBJ whole genome shotgun (WGS) entry which is preliminary data.</text>
</comment>
<dbReference type="EC" id="1.7.1.17" evidence="6"/>
<keyword evidence="2 6" id="KW-0288">FMN</keyword>
<evidence type="ECO:0000256" key="2">
    <source>
        <dbReference type="ARBA" id="ARBA00022643"/>
    </source>
</evidence>
<dbReference type="GO" id="GO:0010181">
    <property type="term" value="F:FMN binding"/>
    <property type="evidence" value="ECO:0007669"/>
    <property type="project" value="UniProtKB-UniRule"/>
</dbReference>
<evidence type="ECO:0000256" key="4">
    <source>
        <dbReference type="ARBA" id="ARBA00023027"/>
    </source>
</evidence>
<evidence type="ECO:0000259" key="7">
    <source>
        <dbReference type="Pfam" id="PF02525"/>
    </source>
</evidence>
<reference evidence="8 9" key="1">
    <citation type="submission" date="2019-01" db="EMBL/GenBank/DDBJ databases">
        <authorList>
            <person name="Chen W.-M."/>
        </authorList>
    </citation>
    <scope>NUCLEOTIDE SEQUENCE [LARGE SCALE GENOMIC DNA]</scope>
    <source>
        <strain evidence="8 9">HPM-16</strain>
    </source>
</reference>
<comment type="subunit">
    <text evidence="6">Homodimer.</text>
</comment>
<evidence type="ECO:0000256" key="3">
    <source>
        <dbReference type="ARBA" id="ARBA00023002"/>
    </source>
</evidence>
<dbReference type="SUPFAM" id="SSF52218">
    <property type="entry name" value="Flavoproteins"/>
    <property type="match status" value="1"/>
</dbReference>
<dbReference type="GO" id="GO:0009055">
    <property type="term" value="F:electron transfer activity"/>
    <property type="evidence" value="ECO:0007669"/>
    <property type="project" value="UniProtKB-UniRule"/>
</dbReference>
<dbReference type="EC" id="1.6.5.-" evidence="6"/>
<evidence type="ECO:0000256" key="6">
    <source>
        <dbReference type="HAMAP-Rule" id="MF_01216"/>
    </source>
</evidence>
<feature type="binding site" evidence="6">
    <location>
        <position position="10"/>
    </location>
    <ligand>
        <name>FMN</name>
        <dbReference type="ChEBI" id="CHEBI:58210"/>
    </ligand>
</feature>
<comment type="caution">
    <text evidence="6">Lacks conserved residue(s) required for the propagation of feature annotation.</text>
</comment>
<dbReference type="AlphaFoldDB" id="A0A437Q1G7"/>
<feature type="binding site" evidence="6">
    <location>
        <begin position="140"/>
        <end position="143"/>
    </location>
    <ligand>
        <name>FMN</name>
        <dbReference type="ChEBI" id="CHEBI:58210"/>
    </ligand>
</feature>
<comment type="cofactor">
    <cofactor evidence="6">
        <name>FMN</name>
        <dbReference type="ChEBI" id="CHEBI:58210"/>
    </cofactor>
    <text evidence="6">Binds 1 FMN per subunit.</text>
</comment>
<organism evidence="8 9">
    <name type="scientific">Neptunomonas marina</name>
    <dbReference type="NCBI Taxonomy" id="1815562"/>
    <lineage>
        <taxon>Bacteria</taxon>
        <taxon>Pseudomonadati</taxon>
        <taxon>Pseudomonadota</taxon>
        <taxon>Gammaproteobacteria</taxon>
        <taxon>Oceanospirillales</taxon>
        <taxon>Oceanospirillaceae</taxon>
        <taxon>Neptunomonas</taxon>
    </lineage>
</organism>
<dbReference type="Pfam" id="PF02525">
    <property type="entry name" value="Flavodoxin_2"/>
    <property type="match status" value="1"/>
</dbReference>
<gene>
    <name evidence="6" type="primary">azoR</name>
    <name evidence="8" type="ORF">EOE65_17660</name>
</gene>
<dbReference type="InterPro" id="IPR029039">
    <property type="entry name" value="Flavoprotein-like_sf"/>
</dbReference>
<comment type="catalytic activity">
    <reaction evidence="6">
        <text>2 a quinone + NADH + H(+) = 2 a 1,4-benzosemiquinone + NAD(+)</text>
        <dbReference type="Rhea" id="RHEA:65952"/>
        <dbReference type="ChEBI" id="CHEBI:15378"/>
        <dbReference type="ChEBI" id="CHEBI:57540"/>
        <dbReference type="ChEBI" id="CHEBI:57945"/>
        <dbReference type="ChEBI" id="CHEBI:132124"/>
        <dbReference type="ChEBI" id="CHEBI:134225"/>
    </reaction>
</comment>
<accession>A0A437Q1G7</accession>
<comment type="function">
    <text evidence="6">Also exhibits azoreductase activity. Catalyzes the reductive cleavage of the azo bond in aromatic azo compounds to the corresponding amines.</text>
</comment>
<protein>
    <recommendedName>
        <fullName evidence="6">FMN dependent NADH:quinone oxidoreductase</fullName>
        <ecNumber evidence="6">1.6.5.-</ecNumber>
    </recommendedName>
    <alternativeName>
        <fullName evidence="6">Azo-dye reductase</fullName>
    </alternativeName>
    <alternativeName>
        <fullName evidence="6">FMN-dependent NADH-azo compound oxidoreductase</fullName>
    </alternativeName>
    <alternativeName>
        <fullName evidence="6">FMN-dependent NADH-azoreductase</fullName>
        <ecNumber evidence="6">1.7.1.17</ecNumber>
    </alternativeName>
</protein>
<keyword evidence="1 6" id="KW-0285">Flavoprotein</keyword>
<evidence type="ECO:0000313" key="9">
    <source>
        <dbReference type="Proteomes" id="UP000282818"/>
    </source>
</evidence>
<keyword evidence="3 6" id="KW-0560">Oxidoreductase</keyword>
<keyword evidence="4 6" id="KW-0520">NAD</keyword>
<proteinExistence type="inferred from homology"/>
<keyword evidence="9" id="KW-1185">Reference proteome</keyword>